<name>A0ABV3QEV0_9GAMM</name>
<dbReference type="EMBL" id="JBFOHK010000002">
    <property type="protein sequence ID" value="MEW9571656.1"/>
    <property type="molecule type" value="Genomic_DNA"/>
</dbReference>
<evidence type="ECO:0000313" key="3">
    <source>
        <dbReference type="Proteomes" id="UP001556220"/>
    </source>
</evidence>
<feature type="signal peptide" evidence="1">
    <location>
        <begin position="1"/>
        <end position="22"/>
    </location>
</feature>
<dbReference type="Proteomes" id="UP001556220">
    <property type="component" value="Unassembled WGS sequence"/>
</dbReference>
<gene>
    <name evidence="2" type="ORF">ABQJ54_07825</name>
</gene>
<reference evidence="2 3" key="1">
    <citation type="submission" date="2024-06" db="EMBL/GenBank/DDBJ databases">
        <authorList>
            <person name="Woo H."/>
        </authorList>
    </citation>
    <scope>NUCLEOTIDE SEQUENCE [LARGE SCALE GENOMIC DNA]</scope>
    <source>
        <strain evidence="2 3">Si-c</strain>
    </source>
</reference>
<comment type="caution">
    <text evidence="2">The sequence shown here is derived from an EMBL/GenBank/DDBJ whole genome shotgun (WGS) entry which is preliminary data.</text>
</comment>
<evidence type="ECO:0000313" key="2">
    <source>
        <dbReference type="EMBL" id="MEW9571656.1"/>
    </source>
</evidence>
<protein>
    <submittedName>
        <fullName evidence="2">Uncharacterized protein</fullName>
    </submittedName>
</protein>
<feature type="chain" id="PRO_5045768295" evidence="1">
    <location>
        <begin position="23"/>
        <end position="92"/>
    </location>
</feature>
<proteinExistence type="predicted"/>
<accession>A0ABV3QEV0</accession>
<keyword evidence="1" id="KW-0732">Signal</keyword>
<sequence length="92" mass="9885">MKKLTGVVLTSALALVAAAAFAAQPVRDVSGHRHPNIAAAQRLTDQAYHRIVAAQQANEWDMEGHAAKAKDLLDQANRELKAAAEAANHDHR</sequence>
<dbReference type="RefSeq" id="WP_367853737.1">
    <property type="nucleotide sequence ID" value="NZ_JBFOHK010000002.1"/>
</dbReference>
<keyword evidence="3" id="KW-1185">Reference proteome</keyword>
<organism evidence="2 3">
    <name type="scientific">Rhodanobacter lycopersici</name>
    <dbReference type="NCBI Taxonomy" id="3162487"/>
    <lineage>
        <taxon>Bacteria</taxon>
        <taxon>Pseudomonadati</taxon>
        <taxon>Pseudomonadota</taxon>
        <taxon>Gammaproteobacteria</taxon>
        <taxon>Lysobacterales</taxon>
        <taxon>Rhodanobacteraceae</taxon>
        <taxon>Rhodanobacter</taxon>
    </lineage>
</organism>
<evidence type="ECO:0000256" key="1">
    <source>
        <dbReference type="SAM" id="SignalP"/>
    </source>
</evidence>